<evidence type="ECO:0000313" key="3">
    <source>
        <dbReference type="Proteomes" id="UP000177871"/>
    </source>
</evidence>
<dbReference type="InterPro" id="IPR036637">
    <property type="entry name" value="Phosphohistidine_dom_sf"/>
</dbReference>
<dbReference type="Gene3D" id="3.50.30.10">
    <property type="entry name" value="Phosphohistidine domain"/>
    <property type="match status" value="1"/>
</dbReference>
<organism evidence="2 3">
    <name type="scientific">Candidatus Gottesmanbacteria bacterium RIFCSPHIGHO2_01_FULL_47_48</name>
    <dbReference type="NCBI Taxonomy" id="1798381"/>
    <lineage>
        <taxon>Bacteria</taxon>
        <taxon>Candidatus Gottesmaniibacteriota</taxon>
    </lineage>
</organism>
<protein>
    <recommendedName>
        <fullName evidence="1">PEP-utilising enzyme mobile domain-containing protein</fullName>
    </recommendedName>
</protein>
<dbReference type="Proteomes" id="UP000177871">
    <property type="component" value="Unassembled WGS sequence"/>
</dbReference>
<sequence length="442" mass="48809">MNFYSGGLAELVSHPTPLTYSFFAHWFTGATSFGQAMGLLHLPCQKITQPILELVDDQLLISLDTEEKTLYSQTVFSYAPQKDLNAEPVLKTNLKKFLSPTCLLGTFKHITTQSGWIAQPKNVISVAQDLVDTIPHFDHQGDVSAIDQILTNEVWPNVIAIGFLAEFFHRYLTKDQSSTDLFWNQISSQVAKRDWFFKSLAAQSLVKKKEMTLEKYFEEYGLRADNDYELNSPRWQEIPAFIEERITLTHFRSDSLPVIPDLPNPSPAISALIELQIMRSEARKKTLFYINKLRQAIIAQAGSEETISELTRAALLGDDKITPDSVSSTIPIVSPRPVKSVPGGKGLPISPGEVEGQAKLITSTTSNIPQGVIGIFPNATPEFTMQYPQCAGIVFLAGGQTSHGAIVAREFGIPAVLDQNAAMIPNGSRISINGTQGSWKIL</sequence>
<dbReference type="STRING" id="1798381.A2721_00480"/>
<accession>A0A1F6A545</accession>
<name>A0A1F6A545_9BACT</name>
<reference evidence="2 3" key="1">
    <citation type="journal article" date="2016" name="Nat. Commun.">
        <title>Thousands of microbial genomes shed light on interconnected biogeochemical processes in an aquifer system.</title>
        <authorList>
            <person name="Anantharaman K."/>
            <person name="Brown C.T."/>
            <person name="Hug L.A."/>
            <person name="Sharon I."/>
            <person name="Castelle C.J."/>
            <person name="Probst A.J."/>
            <person name="Thomas B.C."/>
            <person name="Singh A."/>
            <person name="Wilkins M.J."/>
            <person name="Karaoz U."/>
            <person name="Brodie E.L."/>
            <person name="Williams K.H."/>
            <person name="Hubbard S.S."/>
            <person name="Banfield J.F."/>
        </authorList>
    </citation>
    <scope>NUCLEOTIDE SEQUENCE [LARGE SCALE GENOMIC DNA]</scope>
</reference>
<dbReference type="PANTHER" id="PTHR43615:SF1">
    <property type="entry name" value="PPDK_N DOMAIN-CONTAINING PROTEIN"/>
    <property type="match status" value="1"/>
</dbReference>
<dbReference type="InterPro" id="IPR051549">
    <property type="entry name" value="PEP_Utilizing_Enz"/>
</dbReference>
<dbReference type="PANTHER" id="PTHR43615">
    <property type="entry name" value="PHOSPHOENOLPYRUVATE SYNTHASE-RELATED"/>
    <property type="match status" value="1"/>
</dbReference>
<dbReference type="SUPFAM" id="SSF52009">
    <property type="entry name" value="Phosphohistidine domain"/>
    <property type="match status" value="1"/>
</dbReference>
<feature type="domain" description="PEP-utilising enzyme mobile" evidence="1">
    <location>
        <begin position="368"/>
        <end position="437"/>
    </location>
</feature>
<dbReference type="GO" id="GO:0016772">
    <property type="term" value="F:transferase activity, transferring phosphorus-containing groups"/>
    <property type="evidence" value="ECO:0007669"/>
    <property type="project" value="InterPro"/>
</dbReference>
<comment type="caution">
    <text evidence="2">The sequence shown here is derived from an EMBL/GenBank/DDBJ whole genome shotgun (WGS) entry which is preliminary data.</text>
</comment>
<evidence type="ECO:0000259" key="1">
    <source>
        <dbReference type="Pfam" id="PF00391"/>
    </source>
</evidence>
<evidence type="ECO:0000313" key="2">
    <source>
        <dbReference type="EMBL" id="OGG19845.1"/>
    </source>
</evidence>
<proteinExistence type="predicted"/>
<dbReference type="InterPro" id="IPR008279">
    <property type="entry name" value="PEP-util_enz_mobile_dom"/>
</dbReference>
<dbReference type="AlphaFoldDB" id="A0A1F6A545"/>
<dbReference type="Pfam" id="PF00391">
    <property type="entry name" value="PEP-utilizers"/>
    <property type="match status" value="1"/>
</dbReference>
<dbReference type="EMBL" id="MFJK01000002">
    <property type="protein sequence ID" value="OGG19845.1"/>
    <property type="molecule type" value="Genomic_DNA"/>
</dbReference>
<gene>
    <name evidence="2" type="ORF">A2721_00480</name>
</gene>